<name>A0A3P7FZH7_WUCBA</name>
<sequence length="214" mass="23775">KVCCFQRVLVDIAARAGIGSIQIAPIICGNGFKKDDIGSKELSSLVQTIMQGRDISHDENFLSTEFSLKVLLGSKGLPMNTEKRYDKLAAMTQALKERCSLHRCSFHRLFAGHSETVDFEWFKPEAISYKTTTYAPGHLLHRTDYVKENGVSHGEVNFSFGSTPLGQNFEDRFVTPVNLISKSTSEHWFESSTANSSSAPIGISQIDLCLLSHR</sequence>
<keyword evidence="2" id="KW-1185">Reference proteome</keyword>
<evidence type="ECO:0000313" key="1">
    <source>
        <dbReference type="EMBL" id="VDM15752.1"/>
    </source>
</evidence>
<feature type="non-terminal residue" evidence="1">
    <location>
        <position position="1"/>
    </location>
</feature>
<protein>
    <submittedName>
        <fullName evidence="1">Uncharacterized protein</fullName>
    </submittedName>
</protein>
<dbReference type="GO" id="GO:0007264">
    <property type="term" value="P:small GTPase-mediated signal transduction"/>
    <property type="evidence" value="ECO:0007669"/>
    <property type="project" value="InterPro"/>
</dbReference>
<dbReference type="AlphaFoldDB" id="A0A3P7FZH7"/>
<reference evidence="1 2" key="1">
    <citation type="submission" date="2018-11" db="EMBL/GenBank/DDBJ databases">
        <authorList>
            <consortium name="Pathogen Informatics"/>
        </authorList>
    </citation>
    <scope>NUCLEOTIDE SEQUENCE [LARGE SCALE GENOMIC DNA]</scope>
</reference>
<dbReference type="OrthoDB" id="9204160at2759"/>
<evidence type="ECO:0000313" key="2">
    <source>
        <dbReference type="Proteomes" id="UP000270924"/>
    </source>
</evidence>
<proteinExistence type="predicted"/>
<dbReference type="InParanoid" id="A0A3P7FZH7"/>
<gene>
    <name evidence="1" type="ORF">WBA_LOCUS9080</name>
</gene>
<organism evidence="1 2">
    <name type="scientific">Wuchereria bancrofti</name>
    <dbReference type="NCBI Taxonomy" id="6293"/>
    <lineage>
        <taxon>Eukaryota</taxon>
        <taxon>Metazoa</taxon>
        <taxon>Ecdysozoa</taxon>
        <taxon>Nematoda</taxon>
        <taxon>Chromadorea</taxon>
        <taxon>Rhabditida</taxon>
        <taxon>Spirurina</taxon>
        <taxon>Spiruromorpha</taxon>
        <taxon>Filarioidea</taxon>
        <taxon>Onchocercidae</taxon>
        <taxon>Wuchereria</taxon>
    </lineage>
</organism>
<dbReference type="Proteomes" id="UP000270924">
    <property type="component" value="Unassembled WGS sequence"/>
</dbReference>
<dbReference type="GO" id="GO:0005085">
    <property type="term" value="F:guanyl-nucleotide exchange factor activity"/>
    <property type="evidence" value="ECO:0007669"/>
    <property type="project" value="InterPro"/>
</dbReference>
<accession>A0A3P7FZH7</accession>
<dbReference type="InterPro" id="IPR036964">
    <property type="entry name" value="RASGEF_cat_dom_sf"/>
</dbReference>
<dbReference type="EMBL" id="UYWW01008415">
    <property type="protein sequence ID" value="VDM15752.1"/>
    <property type="molecule type" value="Genomic_DNA"/>
</dbReference>
<dbReference type="Gene3D" id="1.10.840.10">
    <property type="entry name" value="Ras guanine-nucleotide exchange factors catalytic domain"/>
    <property type="match status" value="1"/>
</dbReference>